<dbReference type="InterPro" id="IPR000845">
    <property type="entry name" value="Nucleoside_phosphorylase_d"/>
</dbReference>
<dbReference type="Proteomes" id="UP000215005">
    <property type="component" value="Chromosome"/>
</dbReference>
<dbReference type="PIRSF" id="PIRSF000477">
    <property type="entry name" value="PurNPase"/>
    <property type="match status" value="1"/>
</dbReference>
<sequence>MIRTADAKELAAQAADELKSRSGADGYDAVVVLGSGWADAADYLGTPDIDLDVIDLPGFAAPTAAGHSTKVRSMWVGAKRVAVFLGRVHLYEGFDAMQVAHAVRTGVAAGAGTVVLTGSAGSLRADFAVGQPIVVRDHINLTATSPLAGPDFVDLSDAYTERLRELAHTSDATLAEGVYATVPGPQFQTPAELGMLRASGADLVGQSIALETIAAVEMGAEVLALAMISNDAIGGVYEPFNQERALEAVRQRSPRLGELLNTILMRL</sequence>
<protein>
    <recommendedName>
        <fullName evidence="7">Purine nucleoside phosphorylase</fullName>
        <ecNumber evidence="7">2.4.2.1</ecNumber>
    </recommendedName>
    <alternativeName>
        <fullName evidence="7">Inosine-guanosine phosphorylase</fullName>
    </alternativeName>
</protein>
<dbReference type="InterPro" id="IPR011268">
    <property type="entry name" value="Purine_phosphorylase"/>
</dbReference>
<organism evidence="9 10">
    <name type="scientific">Nocardiopsis gilva YIM 90087</name>
    <dbReference type="NCBI Taxonomy" id="1235441"/>
    <lineage>
        <taxon>Bacteria</taxon>
        <taxon>Bacillati</taxon>
        <taxon>Actinomycetota</taxon>
        <taxon>Actinomycetes</taxon>
        <taxon>Streptosporangiales</taxon>
        <taxon>Nocardiopsidaceae</taxon>
        <taxon>Nocardiopsis</taxon>
    </lineage>
</organism>
<evidence type="ECO:0000256" key="2">
    <source>
        <dbReference type="ARBA" id="ARBA00005058"/>
    </source>
</evidence>
<dbReference type="NCBIfam" id="NF006054">
    <property type="entry name" value="PRK08202.1"/>
    <property type="match status" value="1"/>
</dbReference>
<evidence type="ECO:0000313" key="9">
    <source>
        <dbReference type="EMBL" id="ASU85557.1"/>
    </source>
</evidence>
<comment type="pathway">
    <text evidence="2 7">Purine metabolism; purine nucleoside salvage.</text>
</comment>
<evidence type="ECO:0000256" key="6">
    <source>
        <dbReference type="ARBA" id="ARBA00048556"/>
    </source>
</evidence>
<dbReference type="EMBL" id="CP022753">
    <property type="protein sequence ID" value="ASU85557.1"/>
    <property type="molecule type" value="Genomic_DNA"/>
</dbReference>
<dbReference type="GO" id="GO:0004731">
    <property type="term" value="F:purine-nucleoside phosphorylase activity"/>
    <property type="evidence" value="ECO:0007669"/>
    <property type="project" value="UniProtKB-EC"/>
</dbReference>
<gene>
    <name evidence="9" type="ORF">CDO52_24595</name>
</gene>
<dbReference type="AlphaFoldDB" id="A0A223SBM8"/>
<accession>A0A223SBM8</accession>
<dbReference type="GO" id="GO:0005737">
    <property type="term" value="C:cytoplasm"/>
    <property type="evidence" value="ECO:0007669"/>
    <property type="project" value="TreeGrafter"/>
</dbReference>
<evidence type="ECO:0000259" key="8">
    <source>
        <dbReference type="Pfam" id="PF01048"/>
    </source>
</evidence>
<dbReference type="KEGG" id="ngv:CDO52_24595"/>
<evidence type="ECO:0000256" key="5">
    <source>
        <dbReference type="ARBA" id="ARBA00022679"/>
    </source>
</evidence>
<dbReference type="PANTHER" id="PTHR11904:SF9">
    <property type="entry name" value="PURINE NUCLEOSIDE PHOSPHORYLASE-RELATED"/>
    <property type="match status" value="1"/>
</dbReference>
<keyword evidence="4 7" id="KW-0328">Glycosyltransferase</keyword>
<keyword evidence="10" id="KW-1185">Reference proteome</keyword>
<dbReference type="Gene3D" id="3.40.50.1580">
    <property type="entry name" value="Nucleoside phosphorylase domain"/>
    <property type="match status" value="1"/>
</dbReference>
<name>A0A223SBM8_9ACTN</name>
<dbReference type="GO" id="GO:0009116">
    <property type="term" value="P:nucleoside metabolic process"/>
    <property type="evidence" value="ECO:0007669"/>
    <property type="project" value="InterPro"/>
</dbReference>
<dbReference type="InterPro" id="IPR035994">
    <property type="entry name" value="Nucleoside_phosphorylase_sf"/>
</dbReference>
<feature type="domain" description="Nucleoside phosphorylase" evidence="8">
    <location>
        <begin position="30"/>
        <end position="264"/>
    </location>
</feature>
<evidence type="ECO:0000256" key="7">
    <source>
        <dbReference type="PIRNR" id="PIRNR000477"/>
    </source>
</evidence>
<evidence type="ECO:0000256" key="4">
    <source>
        <dbReference type="ARBA" id="ARBA00022676"/>
    </source>
</evidence>
<comment type="similarity">
    <text evidence="3 7">Belongs to the PNP/MTAP phosphorylase family.</text>
</comment>
<dbReference type="UniPathway" id="UPA00606"/>
<evidence type="ECO:0000256" key="3">
    <source>
        <dbReference type="ARBA" id="ARBA00006751"/>
    </source>
</evidence>
<evidence type="ECO:0000313" key="10">
    <source>
        <dbReference type="Proteomes" id="UP000215005"/>
    </source>
</evidence>
<evidence type="ECO:0000256" key="1">
    <source>
        <dbReference type="ARBA" id="ARBA00002678"/>
    </source>
</evidence>
<dbReference type="OrthoDB" id="1523230at2"/>
<keyword evidence="5 7" id="KW-0808">Transferase</keyword>
<dbReference type="EC" id="2.4.2.1" evidence="7"/>
<reference evidence="9 10" key="1">
    <citation type="submission" date="2017-08" db="EMBL/GenBank/DDBJ databases">
        <title>The complete genome sequence of Nocardiopsis gilva YIM 90087.</title>
        <authorList>
            <person name="Yin M."/>
            <person name="Tang S."/>
        </authorList>
    </citation>
    <scope>NUCLEOTIDE SEQUENCE [LARGE SCALE GENOMIC DNA]</scope>
    <source>
        <strain evidence="9 10">YIM 90087</strain>
    </source>
</reference>
<comment type="catalytic activity">
    <reaction evidence="6">
        <text>a purine 2'-deoxy-D-ribonucleoside + phosphate = a purine nucleobase + 2-deoxy-alpha-D-ribose 1-phosphate</text>
        <dbReference type="Rhea" id="RHEA:36431"/>
        <dbReference type="ChEBI" id="CHEBI:26386"/>
        <dbReference type="ChEBI" id="CHEBI:43474"/>
        <dbReference type="ChEBI" id="CHEBI:57259"/>
        <dbReference type="ChEBI" id="CHEBI:142361"/>
        <dbReference type="EC" id="2.4.2.1"/>
    </reaction>
</comment>
<dbReference type="Pfam" id="PF01048">
    <property type="entry name" value="PNP_UDP_1"/>
    <property type="match status" value="1"/>
</dbReference>
<dbReference type="CDD" id="cd09009">
    <property type="entry name" value="PNP-EcPNPII_like"/>
    <property type="match status" value="1"/>
</dbReference>
<dbReference type="PANTHER" id="PTHR11904">
    <property type="entry name" value="METHYLTHIOADENOSINE/PURINE NUCLEOSIDE PHOSPHORYLASE"/>
    <property type="match status" value="1"/>
</dbReference>
<proteinExistence type="inferred from homology"/>
<dbReference type="SUPFAM" id="SSF53167">
    <property type="entry name" value="Purine and uridine phosphorylases"/>
    <property type="match status" value="1"/>
</dbReference>
<dbReference type="RefSeq" id="WP_017618840.1">
    <property type="nucleotide sequence ID" value="NZ_ANBG01000198.1"/>
</dbReference>
<comment type="function">
    <text evidence="1">The purine nucleoside phosphorylases catalyze the phosphorolytic breakdown of the N-glycosidic bond in the beta-(deoxy)ribonucleoside molecules, with the formation of the corresponding free purine bases and pentose-1-phosphate. Cleaves guanosine, inosine, 2'-deoxyguanosine and 2'-deoxyinosine.</text>
</comment>